<dbReference type="InterPro" id="IPR029039">
    <property type="entry name" value="Flavoprotein-like_sf"/>
</dbReference>
<dbReference type="GO" id="GO:0030586">
    <property type="term" value="F:[methionine synthase] reductase (NADPH) activity"/>
    <property type="evidence" value="ECO:0007669"/>
    <property type="project" value="UniProtKB-EC"/>
</dbReference>
<gene>
    <name evidence="15" type="ORF">CHLNCDRAFT_7300</name>
</gene>
<dbReference type="GO" id="GO:0005829">
    <property type="term" value="C:cytosol"/>
    <property type="evidence" value="ECO:0007669"/>
    <property type="project" value="TreeGrafter"/>
</dbReference>
<dbReference type="RefSeq" id="XP_005852037.1">
    <property type="nucleotide sequence ID" value="XM_005851975.1"/>
</dbReference>
<name>E1Z248_CHLVA</name>
<dbReference type="PRINTS" id="PR00369">
    <property type="entry name" value="FLAVODOXIN"/>
</dbReference>
<dbReference type="InterPro" id="IPR001433">
    <property type="entry name" value="OxRdtase_FAD/NAD-bd"/>
</dbReference>
<dbReference type="Gene3D" id="1.20.990.10">
    <property type="entry name" value="NADPH-cytochrome p450 Reductase, Chain A, domain 3"/>
    <property type="match status" value="1"/>
</dbReference>
<evidence type="ECO:0000259" key="13">
    <source>
        <dbReference type="PROSITE" id="PS50902"/>
    </source>
</evidence>
<dbReference type="FunFam" id="3.40.50.360:FF:000059">
    <property type="entry name" value="5-methyltetrahydrofolate-homocysteine methyltransferase reductase"/>
    <property type="match status" value="1"/>
</dbReference>
<dbReference type="Pfam" id="PF00667">
    <property type="entry name" value="FAD_binding_1"/>
    <property type="match status" value="1"/>
</dbReference>
<comment type="cofactor">
    <cofactor evidence="2">
        <name>FAD</name>
        <dbReference type="ChEBI" id="CHEBI:57692"/>
    </cofactor>
</comment>
<dbReference type="eggNOG" id="KOG1158">
    <property type="taxonomic scope" value="Eukaryota"/>
</dbReference>
<accession>E1Z248</accession>
<evidence type="ECO:0000256" key="11">
    <source>
        <dbReference type="ARBA" id="ARBA00039088"/>
    </source>
</evidence>
<dbReference type="InterPro" id="IPR017927">
    <property type="entry name" value="FAD-bd_FR_type"/>
</dbReference>
<evidence type="ECO:0000256" key="10">
    <source>
        <dbReference type="ARBA" id="ARBA00023167"/>
    </source>
</evidence>
<evidence type="ECO:0000256" key="4">
    <source>
        <dbReference type="ARBA" id="ARBA00022630"/>
    </source>
</evidence>
<dbReference type="GO" id="GO:0010181">
    <property type="term" value="F:FMN binding"/>
    <property type="evidence" value="ECO:0007669"/>
    <property type="project" value="InterPro"/>
</dbReference>
<feature type="domain" description="Flavodoxin-like" evidence="13">
    <location>
        <begin position="4"/>
        <end position="148"/>
    </location>
</feature>
<feature type="non-terminal residue" evidence="15">
    <location>
        <position position="1"/>
    </location>
</feature>
<evidence type="ECO:0000256" key="5">
    <source>
        <dbReference type="ARBA" id="ARBA00022643"/>
    </source>
</evidence>
<evidence type="ECO:0000259" key="14">
    <source>
        <dbReference type="PROSITE" id="PS51384"/>
    </source>
</evidence>
<keyword evidence="16" id="KW-1185">Reference proteome</keyword>
<dbReference type="InterPro" id="IPR039261">
    <property type="entry name" value="FNR_nucleotide-bd"/>
</dbReference>
<dbReference type="PANTHER" id="PTHR19384">
    <property type="entry name" value="NITRIC OXIDE SYNTHASE-RELATED"/>
    <property type="match status" value="1"/>
</dbReference>
<evidence type="ECO:0000313" key="15">
    <source>
        <dbReference type="EMBL" id="EFN59935.1"/>
    </source>
</evidence>
<dbReference type="SUPFAM" id="SSF52343">
    <property type="entry name" value="Ferredoxin reductase-like, C-terminal NADP-linked domain"/>
    <property type="match status" value="1"/>
</dbReference>
<evidence type="ECO:0000256" key="8">
    <source>
        <dbReference type="ARBA" id="ARBA00022857"/>
    </source>
</evidence>
<dbReference type="Pfam" id="PF00258">
    <property type="entry name" value="Flavodoxin_1"/>
    <property type="match status" value="1"/>
</dbReference>
<dbReference type="InterPro" id="IPR008254">
    <property type="entry name" value="Flavodoxin/NO_synth"/>
</dbReference>
<keyword evidence="3" id="KW-0028">Amino-acid biosynthesis</keyword>
<dbReference type="PROSITE" id="PS51384">
    <property type="entry name" value="FAD_FR"/>
    <property type="match status" value="1"/>
</dbReference>
<dbReference type="InParanoid" id="E1Z248"/>
<dbReference type="KEGG" id="cvr:CHLNCDRAFT_7300"/>
<evidence type="ECO:0000256" key="9">
    <source>
        <dbReference type="ARBA" id="ARBA00023002"/>
    </source>
</evidence>
<dbReference type="GO" id="GO:0009086">
    <property type="term" value="P:methionine biosynthetic process"/>
    <property type="evidence" value="ECO:0007669"/>
    <property type="project" value="UniProtKB-KW"/>
</dbReference>
<proteinExistence type="predicted"/>
<dbReference type="InterPro" id="IPR003097">
    <property type="entry name" value="CysJ-like_FAD-binding"/>
</dbReference>
<dbReference type="PRINTS" id="PR00371">
    <property type="entry name" value="FPNCR"/>
</dbReference>
<dbReference type="OrthoDB" id="1856718at2759"/>
<evidence type="ECO:0000256" key="1">
    <source>
        <dbReference type="ARBA" id="ARBA00001917"/>
    </source>
</evidence>
<dbReference type="InterPro" id="IPR001709">
    <property type="entry name" value="Flavoprot_Pyr_Nucl_cyt_Rdtase"/>
</dbReference>
<dbReference type="Gene3D" id="2.40.30.10">
    <property type="entry name" value="Translation factors"/>
    <property type="match status" value="1"/>
</dbReference>
<keyword evidence="4" id="KW-0285">Flavoprotein</keyword>
<organism evidence="16">
    <name type="scientific">Chlorella variabilis</name>
    <name type="common">Green alga</name>
    <dbReference type="NCBI Taxonomy" id="554065"/>
    <lineage>
        <taxon>Eukaryota</taxon>
        <taxon>Viridiplantae</taxon>
        <taxon>Chlorophyta</taxon>
        <taxon>core chlorophytes</taxon>
        <taxon>Trebouxiophyceae</taxon>
        <taxon>Chlorellales</taxon>
        <taxon>Chlorellaceae</taxon>
        <taxon>Chlorella clade</taxon>
        <taxon>Chlorella</taxon>
    </lineage>
</organism>
<keyword evidence="9" id="KW-0560">Oxidoreductase</keyword>
<feature type="domain" description="FAD-binding FR-type" evidence="14">
    <location>
        <begin position="195"/>
        <end position="446"/>
    </location>
</feature>
<dbReference type="AlphaFoldDB" id="E1Z248"/>
<dbReference type="Proteomes" id="UP000008141">
    <property type="component" value="Unassembled WGS sequence"/>
</dbReference>
<dbReference type="GO" id="GO:0050660">
    <property type="term" value="F:flavin adenine dinucleotide binding"/>
    <property type="evidence" value="ECO:0007669"/>
    <property type="project" value="TreeGrafter"/>
</dbReference>
<keyword evidence="10" id="KW-0486">Methionine biosynthesis</keyword>
<dbReference type="SUPFAM" id="SSF52218">
    <property type="entry name" value="Flavoproteins"/>
    <property type="match status" value="1"/>
</dbReference>
<dbReference type="STRING" id="554065.E1Z248"/>
<dbReference type="InterPro" id="IPR023173">
    <property type="entry name" value="NADPH_Cyt_P450_Rdtase_alpha"/>
</dbReference>
<dbReference type="GeneID" id="17359301"/>
<dbReference type="Pfam" id="PF00175">
    <property type="entry name" value="NAD_binding_1"/>
    <property type="match status" value="1"/>
</dbReference>
<evidence type="ECO:0000256" key="3">
    <source>
        <dbReference type="ARBA" id="ARBA00022605"/>
    </source>
</evidence>
<sequence>AKQLVVLYASQTGTAQEIAKNIQAEAEQRGIQGRVASMNEFGFDSLTAAHPPVLIYVASSTGDGDAPDNSAKFYATLRRKSQPGGLLAGIAFTGFGLGDSNYTRYQYVPRAIKQRLLDLGAAQFYPVGEADEVDGIEEGVDKWLEGLWPALRKAVQPEGAAEMAGVPPLPRCRVRLVWRESGDGGAAAARPSEAGAPGGAELAYRDPDGQYSLEQPFWAPVLHLELDIAGSGMRYAPGDSVGVLPRNDPALVEALLRRLELDGEAVFDQQTGGGEHLLPHLRAPCSVRAALTGGVDLTGPPRKSLLRLLAEHCGEAGERAALLRLCSRDGRDDYGRQMVAGRPSLLQLLRQFPSCRPPLDALLDALPPLAPRMYSLSCSPLECPDKVQVAFTVVRYSTEQYGQHQGVATTWLHGLCEAIAAGAQPAAAAALRLPIFLRRGGAFGPPDSLETPLIMIGPGTGVTPFRGFLQHRRAQVAAAAAGGCVAGGTSSTKGPAWLYFGCRREDQDYLYREDLEGFQADGTLDRLHVAFSRAQAHKVYVQHLMQQHAAELHDMIARQGARVYLCGDGAGMARDVHACLASILQQQGGL</sequence>
<keyword evidence="6" id="KW-0949">S-adenosyl-L-methionine</keyword>
<dbReference type="GO" id="GO:0050667">
    <property type="term" value="P:homocysteine metabolic process"/>
    <property type="evidence" value="ECO:0007669"/>
    <property type="project" value="TreeGrafter"/>
</dbReference>
<dbReference type="SUPFAM" id="SSF63380">
    <property type="entry name" value="Riboflavin synthase domain-like"/>
    <property type="match status" value="1"/>
</dbReference>
<evidence type="ECO:0000256" key="2">
    <source>
        <dbReference type="ARBA" id="ARBA00001974"/>
    </source>
</evidence>
<evidence type="ECO:0000256" key="12">
    <source>
        <dbReference type="ARBA" id="ARBA00040659"/>
    </source>
</evidence>
<dbReference type="FunFam" id="3.40.50.80:FF:000001">
    <property type="entry name" value="NADPH--cytochrome P450 reductase 1"/>
    <property type="match status" value="1"/>
</dbReference>
<dbReference type="OMA" id="LFFGHQR"/>
<dbReference type="EC" id="1.16.1.8" evidence="11"/>
<keyword evidence="5" id="KW-0288">FMN</keyword>
<dbReference type="PANTHER" id="PTHR19384:SF84">
    <property type="entry name" value="METHIONINE SYNTHASE REDUCTASE"/>
    <property type="match status" value="1"/>
</dbReference>
<evidence type="ECO:0000256" key="6">
    <source>
        <dbReference type="ARBA" id="ARBA00022691"/>
    </source>
</evidence>
<dbReference type="Gene3D" id="3.40.50.360">
    <property type="match status" value="1"/>
</dbReference>
<evidence type="ECO:0000313" key="16">
    <source>
        <dbReference type="Proteomes" id="UP000008141"/>
    </source>
</evidence>
<dbReference type="PROSITE" id="PS50902">
    <property type="entry name" value="FLAVODOXIN_LIKE"/>
    <property type="match status" value="1"/>
</dbReference>
<dbReference type="Gene3D" id="3.40.50.80">
    <property type="entry name" value="Nucleotide-binding domain of ferredoxin-NADP reductase (FNR) module"/>
    <property type="match status" value="1"/>
</dbReference>
<keyword evidence="8" id="KW-0521">NADP</keyword>
<comment type="cofactor">
    <cofactor evidence="1">
        <name>FMN</name>
        <dbReference type="ChEBI" id="CHEBI:58210"/>
    </cofactor>
</comment>
<dbReference type="InterPro" id="IPR017938">
    <property type="entry name" value="Riboflavin_synthase-like_b-brl"/>
</dbReference>
<reference evidence="15 16" key="1">
    <citation type="journal article" date="2010" name="Plant Cell">
        <title>The Chlorella variabilis NC64A genome reveals adaptation to photosymbiosis, coevolution with viruses, and cryptic sex.</title>
        <authorList>
            <person name="Blanc G."/>
            <person name="Duncan G."/>
            <person name="Agarkova I."/>
            <person name="Borodovsky M."/>
            <person name="Gurnon J."/>
            <person name="Kuo A."/>
            <person name="Lindquist E."/>
            <person name="Lucas S."/>
            <person name="Pangilinan J."/>
            <person name="Polle J."/>
            <person name="Salamov A."/>
            <person name="Terry A."/>
            <person name="Yamada T."/>
            <person name="Dunigan D.D."/>
            <person name="Grigoriev I.V."/>
            <person name="Claverie J.M."/>
            <person name="Van Etten J.L."/>
        </authorList>
    </citation>
    <scope>NUCLEOTIDE SEQUENCE [LARGE SCALE GENOMIC DNA]</scope>
    <source>
        <strain evidence="15 16">NC64A</strain>
    </source>
</reference>
<evidence type="ECO:0000256" key="7">
    <source>
        <dbReference type="ARBA" id="ARBA00022827"/>
    </source>
</evidence>
<feature type="non-terminal residue" evidence="15">
    <location>
        <position position="590"/>
    </location>
</feature>
<keyword evidence="7" id="KW-0274">FAD</keyword>
<dbReference type="InterPro" id="IPR001094">
    <property type="entry name" value="Flavdoxin-like"/>
</dbReference>
<dbReference type="EMBL" id="GL433835">
    <property type="protein sequence ID" value="EFN59935.1"/>
    <property type="molecule type" value="Genomic_DNA"/>
</dbReference>
<protein>
    <recommendedName>
        <fullName evidence="12">Methionine synthase reductase</fullName>
        <ecNumber evidence="11">1.16.1.8</ecNumber>
    </recommendedName>
</protein>